<proteinExistence type="predicted"/>
<evidence type="ECO:0000313" key="4">
    <source>
        <dbReference type="Proteomes" id="UP000664132"/>
    </source>
</evidence>
<dbReference type="InterPro" id="IPR046539">
    <property type="entry name" value="DUF6604"/>
</dbReference>
<dbReference type="EMBL" id="JAFJYH010000135">
    <property type="protein sequence ID" value="KAG4418179.1"/>
    <property type="molecule type" value="Genomic_DNA"/>
</dbReference>
<dbReference type="PANTHER" id="PTHR38795:SF1">
    <property type="entry name" value="DUF6604 DOMAIN-CONTAINING PROTEIN"/>
    <property type="match status" value="1"/>
</dbReference>
<comment type="caution">
    <text evidence="3">The sequence shown here is derived from an EMBL/GenBank/DDBJ whole genome shotgun (WGS) entry which is preliminary data.</text>
</comment>
<evidence type="ECO:0000256" key="1">
    <source>
        <dbReference type="SAM" id="MobiDB-lite"/>
    </source>
</evidence>
<accession>A0A8H7TE78</accession>
<protein>
    <recommendedName>
        <fullName evidence="2">DUF6604 domain-containing protein</fullName>
    </recommendedName>
</protein>
<dbReference type="PANTHER" id="PTHR38795">
    <property type="entry name" value="DUF6604 DOMAIN-CONTAINING PROTEIN"/>
    <property type="match status" value="1"/>
</dbReference>
<dbReference type="OrthoDB" id="5238236at2759"/>
<gene>
    <name evidence="3" type="ORF">IFR04_008700</name>
</gene>
<dbReference type="Proteomes" id="UP000664132">
    <property type="component" value="Unassembled WGS sequence"/>
</dbReference>
<sequence length="808" mass="90879">MLSGVLDSNYKRYKTDTSIFVKWLLDSGTKCGYEVVKPSISANHGPPEQTRTPRLKGKARKEAKKGTASSSARILSADASSAGSKNFVVNSSELLPLANAIVASKKPIEVPADIIRAGLRAVSARKRSAAFFRKGTDDEDEETAADNRRHSYFISLMEKVLSALQPCFAVSAGTDSTEVILSDDILESLENRFSSLEVEEPVEPKTGPAPRNEQPIYELQAPQKNDKDEEKLFAIFCLFDDLARLRSFVLDLWEQYKQRKIDLITASVTTNTAFQLAIKAQDEILVNFPASADYQDVLGILIAKWAKMQKSPFEAGAEGEVEIDDDLAHWIYAPTHSLLDSFCDVLDPKFVPLMKRGHFGVYDPLADRSKMDGVEQNKEDLIVLMELLPEFCFISKYNIHMFATDELTRGLGQMVLTKNIPIWLVFATAVFLDVHHILREKVELGFQELQARTSVAKSQLDRYFELSRGLRKPDTWPKDNEKVFEQISDEMSKLILTDVVFPFKAAQYKSFRQPAPDESERFYLYKRDPILCGIQAFAVLLEIQQAGITLNNAVGTVIYPAHFYNALKQNDPSCASWPMIDEVIALHGAERIFVGGRPTTMNECFKHICLMLGYSPAQFAKNRRNPKAVASKNGPRGLKETSPITKLFYRGLRKPNGKVEITMHSVEELLNEQARDADLASNSTSKKLRREWAASNRLTSIQLLEALRGSIPQELPKLEFDYFKLHAHSIGLLRRLKRELDEDYINFYGSARYIENESQLLWLAPFAIMAAAGTERAPEEMSITDSGSNMLAKAAKVMEEYLHEEGAI</sequence>
<feature type="domain" description="DUF6604" evidence="2">
    <location>
        <begin position="11"/>
        <end position="285"/>
    </location>
</feature>
<dbReference type="Pfam" id="PF20253">
    <property type="entry name" value="DUF6604"/>
    <property type="match status" value="1"/>
</dbReference>
<feature type="compositionally biased region" description="Basic residues" evidence="1">
    <location>
        <begin position="53"/>
        <end position="63"/>
    </location>
</feature>
<reference evidence="3" key="1">
    <citation type="submission" date="2021-02" db="EMBL/GenBank/DDBJ databases">
        <title>Genome sequence Cadophora malorum strain M34.</title>
        <authorList>
            <person name="Stefanovic E."/>
            <person name="Vu D."/>
            <person name="Scully C."/>
            <person name="Dijksterhuis J."/>
            <person name="Roader J."/>
            <person name="Houbraken J."/>
        </authorList>
    </citation>
    <scope>NUCLEOTIDE SEQUENCE</scope>
    <source>
        <strain evidence="3">M34</strain>
    </source>
</reference>
<evidence type="ECO:0000259" key="2">
    <source>
        <dbReference type="Pfam" id="PF20253"/>
    </source>
</evidence>
<keyword evidence="4" id="KW-1185">Reference proteome</keyword>
<organism evidence="3 4">
    <name type="scientific">Cadophora malorum</name>
    <dbReference type="NCBI Taxonomy" id="108018"/>
    <lineage>
        <taxon>Eukaryota</taxon>
        <taxon>Fungi</taxon>
        <taxon>Dikarya</taxon>
        <taxon>Ascomycota</taxon>
        <taxon>Pezizomycotina</taxon>
        <taxon>Leotiomycetes</taxon>
        <taxon>Helotiales</taxon>
        <taxon>Ploettnerulaceae</taxon>
        <taxon>Cadophora</taxon>
    </lineage>
</organism>
<name>A0A8H7TE78_9HELO</name>
<dbReference type="AlphaFoldDB" id="A0A8H7TE78"/>
<feature type="region of interest" description="Disordered" evidence="1">
    <location>
        <begin position="38"/>
        <end position="70"/>
    </location>
</feature>
<evidence type="ECO:0000313" key="3">
    <source>
        <dbReference type="EMBL" id="KAG4418179.1"/>
    </source>
</evidence>